<feature type="transmembrane region" description="Helical" evidence="8">
    <location>
        <begin position="96"/>
        <end position="117"/>
    </location>
</feature>
<dbReference type="PANTHER" id="PTHR10981:SF0">
    <property type="entry name" value="BATTENIN"/>
    <property type="match status" value="1"/>
</dbReference>
<evidence type="ECO:0000256" key="6">
    <source>
        <dbReference type="ARBA" id="ARBA00022989"/>
    </source>
</evidence>
<feature type="transmembrane region" description="Helical" evidence="8">
    <location>
        <begin position="265"/>
        <end position="281"/>
    </location>
</feature>
<sequence>MFTVSDSQRTFISFFIFGLLNNILYVIILSAAIDLVGPSTPKAIVLLADIIPSFTIKLLSPFFIHLIPYVFRVYALIILSSSGMLLLSLSSSGVILWKVFGIMLASFSCGLGEASFLQLTHFYDEDQSIGGFSSGTGGAGLLGSFLFMVMTNLLGIPVWIVLLMCAILPFGFIVTYFKVLPLPSHEYEALQEHEEEGVTLENGTIDVKTHVWETIQRIKPLVVPYMLPLTTVYISEYVINQGISPTLLFPLQELPNWLFSSYRDIYVVYGFLYQLGVFISRSSITFGIRIRHLYVLSLLQFINVIITLFQSIYDLPFGKIWLLLVLIFYEGLLGGASYVNTFKSVSEQVPKSQREFSMGCVSISDALGIVLAGCINWWLEIKLCDLQISRGRDWCSKGGSI</sequence>
<name>M3JZA6_CANMX</name>
<feature type="transmembrane region" description="Helical" evidence="8">
    <location>
        <begin position="43"/>
        <end position="63"/>
    </location>
</feature>
<feature type="transmembrane region" description="Helical" evidence="8">
    <location>
        <begin position="293"/>
        <end position="313"/>
    </location>
</feature>
<dbReference type="AlphaFoldDB" id="M3JZA6"/>
<dbReference type="OMA" id="WLCNWQV"/>
<dbReference type="InterPro" id="IPR036259">
    <property type="entry name" value="MFS_trans_sf"/>
</dbReference>
<evidence type="ECO:0000256" key="1">
    <source>
        <dbReference type="ARBA" id="ARBA00004127"/>
    </source>
</evidence>
<feature type="transmembrane region" description="Helical" evidence="8">
    <location>
        <begin position="12"/>
        <end position="36"/>
    </location>
</feature>
<dbReference type="Pfam" id="PF02487">
    <property type="entry name" value="CLN3"/>
    <property type="match status" value="2"/>
</dbReference>
<gene>
    <name evidence="9" type="ORF">G210_1777</name>
</gene>
<dbReference type="Gene3D" id="1.20.1250.20">
    <property type="entry name" value="MFS general substrate transporter like domains"/>
    <property type="match status" value="1"/>
</dbReference>
<feature type="transmembrane region" description="Helical" evidence="8">
    <location>
        <begin position="156"/>
        <end position="177"/>
    </location>
</feature>
<evidence type="ECO:0000256" key="4">
    <source>
        <dbReference type="ARBA" id="ARBA00022692"/>
    </source>
</evidence>
<dbReference type="PIRSF" id="PIRSF015974">
    <property type="entry name" value="CLN3_BTN1"/>
    <property type="match status" value="1"/>
</dbReference>
<dbReference type="InterPro" id="IPR018460">
    <property type="entry name" value="Battenin_disease_Cln3_subgr"/>
</dbReference>
<dbReference type="Proteomes" id="UP000011777">
    <property type="component" value="Unassembled WGS sequence"/>
</dbReference>
<evidence type="ECO:0000256" key="7">
    <source>
        <dbReference type="ARBA" id="ARBA00023136"/>
    </source>
</evidence>
<keyword evidence="8" id="KW-0926">Vacuole</keyword>
<feature type="transmembrane region" description="Helical" evidence="8">
    <location>
        <begin position="319"/>
        <end position="339"/>
    </location>
</feature>
<keyword evidence="3" id="KW-0813">Transport</keyword>
<dbReference type="STRING" id="1245528.M3JZA6"/>
<dbReference type="InterPro" id="IPR003492">
    <property type="entry name" value="Battenin_disease_Cln3"/>
</dbReference>
<dbReference type="HOGENOM" id="CLU_029663_1_2_1"/>
<dbReference type="GO" id="GO:0006865">
    <property type="term" value="P:amino acid transport"/>
    <property type="evidence" value="ECO:0007669"/>
    <property type="project" value="UniProtKB-KW"/>
</dbReference>
<reference evidence="9 10" key="1">
    <citation type="submission" date="2013-02" db="EMBL/GenBank/DDBJ databases">
        <title>Genome sequence of Candida maltosa Xu316, a potential industrial strain for xylitol and ethanol production.</title>
        <authorList>
            <person name="Yu J."/>
            <person name="Wang Q."/>
            <person name="Geng X."/>
            <person name="Bao W."/>
            <person name="He P."/>
            <person name="Cai J."/>
        </authorList>
    </citation>
    <scope>NUCLEOTIDE SEQUENCE [LARGE SCALE GENOMIC DNA]</scope>
    <source>
        <strain evidence="10">Xu316</strain>
    </source>
</reference>
<dbReference type="OrthoDB" id="5965864at2759"/>
<dbReference type="GO" id="GO:0005774">
    <property type="term" value="C:vacuolar membrane"/>
    <property type="evidence" value="ECO:0007669"/>
    <property type="project" value="UniProtKB-SubCell"/>
</dbReference>
<comment type="caution">
    <text evidence="9">The sequence shown here is derived from an EMBL/GenBank/DDBJ whole genome shotgun (WGS) entry which is preliminary data.</text>
</comment>
<accession>M3JZA6</accession>
<evidence type="ECO:0000256" key="3">
    <source>
        <dbReference type="ARBA" id="ARBA00022448"/>
    </source>
</evidence>
<evidence type="ECO:0000313" key="10">
    <source>
        <dbReference type="Proteomes" id="UP000011777"/>
    </source>
</evidence>
<keyword evidence="5" id="KW-0029">Amino-acid transport</keyword>
<dbReference type="GO" id="GO:0012505">
    <property type="term" value="C:endomembrane system"/>
    <property type="evidence" value="ECO:0007669"/>
    <property type="project" value="UniProtKB-SubCell"/>
</dbReference>
<evidence type="ECO:0000313" key="9">
    <source>
        <dbReference type="EMBL" id="EMG47769.1"/>
    </source>
</evidence>
<dbReference type="eggNOG" id="KOG3880">
    <property type="taxonomic scope" value="Eukaryota"/>
</dbReference>
<dbReference type="SUPFAM" id="SSF103473">
    <property type="entry name" value="MFS general substrate transporter"/>
    <property type="match status" value="1"/>
</dbReference>
<proteinExistence type="inferred from homology"/>
<feature type="transmembrane region" description="Helical" evidence="8">
    <location>
        <begin position="69"/>
        <end position="89"/>
    </location>
</feature>
<evidence type="ECO:0000256" key="2">
    <source>
        <dbReference type="ARBA" id="ARBA00007467"/>
    </source>
</evidence>
<protein>
    <recommendedName>
        <fullName evidence="8">Protein BTN</fullName>
    </recommendedName>
</protein>
<evidence type="ECO:0000256" key="5">
    <source>
        <dbReference type="ARBA" id="ARBA00022970"/>
    </source>
</evidence>
<comment type="similarity">
    <text evidence="2 8">Belongs to the battenin family.</text>
</comment>
<keyword evidence="7 8" id="KW-0472">Membrane</keyword>
<keyword evidence="6 8" id="KW-1133">Transmembrane helix</keyword>
<evidence type="ECO:0000256" key="8">
    <source>
        <dbReference type="RuleBase" id="RU361113"/>
    </source>
</evidence>
<keyword evidence="10" id="KW-1185">Reference proteome</keyword>
<dbReference type="GO" id="GO:0051453">
    <property type="term" value="P:regulation of intracellular pH"/>
    <property type="evidence" value="ECO:0007669"/>
    <property type="project" value="TreeGrafter"/>
</dbReference>
<dbReference type="PANTHER" id="PTHR10981">
    <property type="entry name" value="BATTENIN"/>
    <property type="match status" value="1"/>
</dbReference>
<keyword evidence="4 8" id="KW-0812">Transmembrane</keyword>
<organism evidence="9 10">
    <name type="scientific">Candida maltosa (strain Xu316)</name>
    <name type="common">Yeast</name>
    <dbReference type="NCBI Taxonomy" id="1245528"/>
    <lineage>
        <taxon>Eukaryota</taxon>
        <taxon>Fungi</taxon>
        <taxon>Dikarya</taxon>
        <taxon>Ascomycota</taxon>
        <taxon>Saccharomycotina</taxon>
        <taxon>Pichiomycetes</taxon>
        <taxon>Debaryomycetaceae</taxon>
        <taxon>Candida/Lodderomyces clade</taxon>
        <taxon>Candida</taxon>
    </lineage>
</organism>
<dbReference type="PRINTS" id="PR01315">
    <property type="entry name" value="BATTENIN"/>
</dbReference>
<feature type="transmembrane region" description="Helical" evidence="8">
    <location>
        <begin position="129"/>
        <end position="149"/>
    </location>
</feature>
<dbReference type="EMBL" id="AOGT01001381">
    <property type="protein sequence ID" value="EMG47769.1"/>
    <property type="molecule type" value="Genomic_DNA"/>
</dbReference>
<comment type="subcellular location">
    <subcellularLocation>
        <location evidence="1">Endomembrane system</location>
        <topology evidence="1">Multi-pass membrane protein</topology>
    </subcellularLocation>
    <subcellularLocation>
        <location evidence="8">Vacuole membrane</location>
        <topology evidence="8">Multi-pass membrane protein</topology>
    </subcellularLocation>
</comment>